<gene>
    <name evidence="5" type="ORF">BHQ21_01705</name>
</gene>
<dbReference type="GO" id="GO:0052572">
    <property type="term" value="P:response to host immune response"/>
    <property type="evidence" value="ECO:0007669"/>
    <property type="project" value="TreeGrafter"/>
</dbReference>
<dbReference type="InterPro" id="IPR000030">
    <property type="entry name" value="PPE_dom"/>
</dbReference>
<feature type="domain" description="PPE family C-terminal" evidence="4">
    <location>
        <begin position="316"/>
        <end position="397"/>
    </location>
</feature>
<feature type="domain" description="PPE" evidence="3">
    <location>
        <begin position="3"/>
        <end position="165"/>
    </location>
</feature>
<comment type="caution">
    <text evidence="5">The sequence shown here is derived from an EMBL/GenBank/DDBJ whole genome shotgun (WGS) entry which is preliminary data.</text>
</comment>
<dbReference type="Proteomes" id="UP000094224">
    <property type="component" value="Unassembled WGS sequence"/>
</dbReference>
<evidence type="ECO:0000256" key="1">
    <source>
        <dbReference type="ARBA" id="ARBA00010652"/>
    </source>
</evidence>
<dbReference type="FunFam" id="1.20.1260.20:FF:000001">
    <property type="entry name" value="PPE family protein PPE41"/>
    <property type="match status" value="1"/>
</dbReference>
<evidence type="ECO:0000259" key="3">
    <source>
        <dbReference type="Pfam" id="PF00823"/>
    </source>
</evidence>
<dbReference type="PANTHER" id="PTHR46766">
    <property type="entry name" value="GLUTAMINE-RICH PROTEIN 2"/>
    <property type="match status" value="1"/>
</dbReference>
<dbReference type="InterPro" id="IPR022171">
    <property type="entry name" value="PPE_C"/>
</dbReference>
<accession>A0A1E3T7R5</accession>
<evidence type="ECO:0000313" key="6">
    <source>
        <dbReference type="Proteomes" id="UP000094224"/>
    </source>
</evidence>
<dbReference type="Pfam" id="PF12484">
    <property type="entry name" value="PPE-SVP"/>
    <property type="match status" value="1"/>
</dbReference>
<protein>
    <recommendedName>
        <fullName evidence="7">PPE family protein</fullName>
    </recommendedName>
</protein>
<keyword evidence="6" id="KW-1185">Reference proteome</keyword>
<dbReference type="RefSeq" id="WP_069398591.1">
    <property type="nucleotide sequence ID" value="NZ_JACKTB010000022.1"/>
</dbReference>
<dbReference type="Gene3D" id="1.20.1260.20">
    <property type="entry name" value="PPE superfamily"/>
    <property type="match status" value="1"/>
</dbReference>
<sequence length="401" mass="39327">MLDFAALPPEVNSARMYAGPGSAPMLAAAGAWRALAAEMRSAATDYDLVLRDLTGATWHGPSSVSMSAAAAPFVAWLQATAGQAEQTGVQATAAAAAFEAAYAMTVSPAAVAANRTLLANLVATNIFGQNTPAIAATDAEYAEMWAQDVAAMTGYASASRSASQMTPFTSPSTNTTAEGVAGQNQAVGQAANTAAGTAQSSLSANPTSAAGATSDAGAATPGSAGDFLTGLLDGSNDTALGSFLNSNFFSNSLLNGSLAGGPFNPQTIVSTAQGFSFLQTVATTLGGLDDFADGAESATVSLSSSTTEAAGLTGAAAEVGRADLVGSMSVPPSWASATNITPSQTAVPVGGLSDIGSAAAPAAGGPGGVAGPLGGNGRRLRRAIPRYGFRPIVMPHPPAAG</sequence>
<proteinExistence type="inferred from homology"/>
<comment type="similarity">
    <text evidence="1">Belongs to the mycobacterial PPE family.</text>
</comment>
<dbReference type="Pfam" id="PF00823">
    <property type="entry name" value="PPE"/>
    <property type="match status" value="1"/>
</dbReference>
<dbReference type="SUPFAM" id="SSF140459">
    <property type="entry name" value="PE/PPE dimer-like"/>
    <property type="match status" value="1"/>
</dbReference>
<reference evidence="6" key="1">
    <citation type="submission" date="2016-09" db="EMBL/GenBank/DDBJ databases">
        <authorList>
            <person name="Greninger A.L."/>
            <person name="Jerome K.R."/>
            <person name="Mcnair B."/>
            <person name="Wallis C."/>
            <person name="Fang F."/>
        </authorList>
    </citation>
    <scope>NUCLEOTIDE SEQUENCE [LARGE SCALE GENOMIC DNA]</scope>
    <source>
        <strain evidence="6">BC1_M4</strain>
    </source>
</reference>
<evidence type="ECO:0000313" key="5">
    <source>
        <dbReference type="EMBL" id="ODR10427.1"/>
    </source>
</evidence>
<dbReference type="InterPro" id="IPR038332">
    <property type="entry name" value="PPE_sf"/>
</dbReference>
<dbReference type="PANTHER" id="PTHR46766:SF1">
    <property type="entry name" value="GLUTAMINE-RICH PROTEIN 2"/>
    <property type="match status" value="1"/>
</dbReference>
<dbReference type="AlphaFoldDB" id="A0A1E3T7R5"/>
<dbReference type="STRING" id="243061.AWC25_13350"/>
<feature type="region of interest" description="Disordered" evidence="2">
    <location>
        <begin position="191"/>
        <end position="217"/>
    </location>
</feature>
<feature type="compositionally biased region" description="Low complexity" evidence="2">
    <location>
        <begin position="206"/>
        <end position="217"/>
    </location>
</feature>
<evidence type="ECO:0000256" key="2">
    <source>
        <dbReference type="SAM" id="MobiDB-lite"/>
    </source>
</evidence>
<evidence type="ECO:0000259" key="4">
    <source>
        <dbReference type="Pfam" id="PF12484"/>
    </source>
</evidence>
<name>A0A1E3T7R5_9MYCO</name>
<organism evidence="5 6">
    <name type="scientific">Mycobacterium sherrisii</name>
    <dbReference type="NCBI Taxonomy" id="243061"/>
    <lineage>
        <taxon>Bacteria</taxon>
        <taxon>Bacillati</taxon>
        <taxon>Actinomycetota</taxon>
        <taxon>Actinomycetes</taxon>
        <taxon>Mycobacteriales</taxon>
        <taxon>Mycobacteriaceae</taxon>
        <taxon>Mycobacterium</taxon>
        <taxon>Mycobacterium simiae complex</taxon>
    </lineage>
</organism>
<evidence type="ECO:0008006" key="7">
    <source>
        <dbReference type="Google" id="ProtNLM"/>
    </source>
</evidence>
<dbReference type="EMBL" id="MIHC01000002">
    <property type="protein sequence ID" value="ODR10427.1"/>
    <property type="molecule type" value="Genomic_DNA"/>
</dbReference>